<protein>
    <recommendedName>
        <fullName evidence="10">Odorant receptor</fullName>
    </recommendedName>
</protein>
<comment type="subcellular location">
    <subcellularLocation>
        <location evidence="1 10">Cell membrane</location>
        <topology evidence="1 10">Multi-pass membrane protein</topology>
    </subcellularLocation>
</comment>
<evidence type="ECO:0000256" key="5">
    <source>
        <dbReference type="ARBA" id="ARBA00022725"/>
    </source>
</evidence>
<dbReference type="AlphaFoldDB" id="A0AAU9TZH0"/>
<evidence type="ECO:0000256" key="10">
    <source>
        <dbReference type="RuleBase" id="RU351113"/>
    </source>
</evidence>
<dbReference type="PANTHER" id="PTHR21137">
    <property type="entry name" value="ODORANT RECEPTOR"/>
    <property type="match status" value="1"/>
</dbReference>
<keyword evidence="12" id="KW-1185">Reference proteome</keyword>
<evidence type="ECO:0000256" key="6">
    <source>
        <dbReference type="ARBA" id="ARBA00022989"/>
    </source>
</evidence>
<dbReference type="EMBL" id="CAKOGL010000012">
    <property type="protein sequence ID" value="CAH2092581.1"/>
    <property type="molecule type" value="Genomic_DNA"/>
</dbReference>
<feature type="transmembrane region" description="Helical" evidence="10">
    <location>
        <begin position="85"/>
        <end position="106"/>
    </location>
</feature>
<dbReference type="InterPro" id="IPR004117">
    <property type="entry name" value="7tm6_olfct_rcpt"/>
</dbReference>
<evidence type="ECO:0000256" key="9">
    <source>
        <dbReference type="ARBA" id="ARBA00023224"/>
    </source>
</evidence>
<feature type="transmembrane region" description="Helical" evidence="10">
    <location>
        <begin position="50"/>
        <end position="79"/>
    </location>
</feature>
<dbReference type="Pfam" id="PF02949">
    <property type="entry name" value="7tm_6"/>
    <property type="match status" value="1"/>
</dbReference>
<dbReference type="GO" id="GO:0005886">
    <property type="term" value="C:plasma membrane"/>
    <property type="evidence" value="ECO:0007669"/>
    <property type="project" value="UniProtKB-SubCell"/>
</dbReference>
<reference evidence="11" key="1">
    <citation type="submission" date="2022-03" db="EMBL/GenBank/DDBJ databases">
        <authorList>
            <person name="Tunstrom K."/>
        </authorList>
    </citation>
    <scope>NUCLEOTIDE SEQUENCE</scope>
</reference>
<dbReference type="Proteomes" id="UP001153954">
    <property type="component" value="Unassembled WGS sequence"/>
</dbReference>
<evidence type="ECO:0000256" key="8">
    <source>
        <dbReference type="ARBA" id="ARBA00023170"/>
    </source>
</evidence>
<keyword evidence="5 10" id="KW-0552">Olfaction</keyword>
<comment type="caution">
    <text evidence="11">The sequence shown here is derived from an EMBL/GenBank/DDBJ whole genome shotgun (WGS) entry which is preliminary data.</text>
</comment>
<name>A0AAU9TZH0_EUPED</name>
<keyword evidence="7 10" id="KW-0472">Membrane</keyword>
<dbReference type="GO" id="GO:0005549">
    <property type="term" value="F:odorant binding"/>
    <property type="evidence" value="ECO:0007669"/>
    <property type="project" value="InterPro"/>
</dbReference>
<dbReference type="PANTHER" id="PTHR21137:SF35">
    <property type="entry name" value="ODORANT RECEPTOR 19A-RELATED"/>
    <property type="match status" value="1"/>
</dbReference>
<dbReference type="GO" id="GO:0007165">
    <property type="term" value="P:signal transduction"/>
    <property type="evidence" value="ECO:0007669"/>
    <property type="project" value="UniProtKB-KW"/>
</dbReference>
<proteinExistence type="inferred from homology"/>
<evidence type="ECO:0000256" key="2">
    <source>
        <dbReference type="ARBA" id="ARBA00022475"/>
    </source>
</evidence>
<keyword evidence="8 10" id="KW-0675">Receptor</keyword>
<comment type="caution">
    <text evidence="10">Lacks conserved residue(s) required for the propagation of feature annotation.</text>
</comment>
<evidence type="ECO:0000256" key="7">
    <source>
        <dbReference type="ARBA" id="ARBA00023136"/>
    </source>
</evidence>
<evidence type="ECO:0000313" key="11">
    <source>
        <dbReference type="EMBL" id="CAH2092581.1"/>
    </source>
</evidence>
<feature type="transmembrane region" description="Helical" evidence="10">
    <location>
        <begin position="383"/>
        <end position="402"/>
    </location>
</feature>
<keyword evidence="4 10" id="KW-0812">Transmembrane</keyword>
<evidence type="ECO:0000256" key="3">
    <source>
        <dbReference type="ARBA" id="ARBA00022606"/>
    </source>
</evidence>
<evidence type="ECO:0000313" key="12">
    <source>
        <dbReference type="Proteomes" id="UP001153954"/>
    </source>
</evidence>
<keyword evidence="9 10" id="KW-0807">Transducer</keyword>
<sequence length="420" mass="48477">MLSGVLINVWTKLRKFSLDHDDLPTMIENVALLLRILTINIYNSSESIHLIFYIMTLLSSAVYLYVDIVSMVYCVFFRYGKSDLIAVSVILALSSCSCTCITKLIFMKVYAKDIKKIVNDFLKCDSQVLSNTRFAKNLRKQLKIVKRRASVIWILLVSNGAVYIISPFVTPGRHFSVDLYLLYGLEPMNKTPNYEIANFIITVGTGFGVYAMVSVAVYVIVIVGYNESQLHALSEELKNVWYDSEIFYNNIKHRITEKRHDVNIRKQIMNEFIRIRLRDIIKFHITNINMQHYFDQKFRPMFAVEYTIKAFSIIVGLLGGLKNTYLALPYTFVQIVMDCLTGQRLIDACENFERSLYSCQWENFNTSNQRTILLMLMMSQKTLILSAGGIAKLNFNYMMIILKSAYSTYTTLNSVVKKHN</sequence>
<keyword evidence="6 10" id="KW-1133">Transmembrane helix</keyword>
<gene>
    <name evidence="11" type="ORF">EEDITHA_LOCUS8332</name>
</gene>
<keyword evidence="2" id="KW-1003">Cell membrane</keyword>
<keyword evidence="3 10" id="KW-0716">Sensory transduction</keyword>
<feature type="transmembrane region" description="Helical" evidence="10">
    <location>
        <begin position="149"/>
        <end position="169"/>
    </location>
</feature>
<evidence type="ECO:0000256" key="1">
    <source>
        <dbReference type="ARBA" id="ARBA00004651"/>
    </source>
</evidence>
<evidence type="ECO:0000256" key="4">
    <source>
        <dbReference type="ARBA" id="ARBA00022692"/>
    </source>
</evidence>
<organism evidence="11 12">
    <name type="scientific">Euphydryas editha</name>
    <name type="common">Edith's checkerspot</name>
    <dbReference type="NCBI Taxonomy" id="104508"/>
    <lineage>
        <taxon>Eukaryota</taxon>
        <taxon>Metazoa</taxon>
        <taxon>Ecdysozoa</taxon>
        <taxon>Arthropoda</taxon>
        <taxon>Hexapoda</taxon>
        <taxon>Insecta</taxon>
        <taxon>Pterygota</taxon>
        <taxon>Neoptera</taxon>
        <taxon>Endopterygota</taxon>
        <taxon>Lepidoptera</taxon>
        <taxon>Glossata</taxon>
        <taxon>Ditrysia</taxon>
        <taxon>Papilionoidea</taxon>
        <taxon>Nymphalidae</taxon>
        <taxon>Nymphalinae</taxon>
        <taxon>Euphydryas</taxon>
    </lineage>
</organism>
<comment type="similarity">
    <text evidence="10">Belongs to the insect chemoreceptor superfamily. Heteromeric odorant receptor channel (TC 1.A.69) family.</text>
</comment>
<accession>A0AAU9TZH0</accession>
<dbReference type="GO" id="GO:0004984">
    <property type="term" value="F:olfactory receptor activity"/>
    <property type="evidence" value="ECO:0007669"/>
    <property type="project" value="InterPro"/>
</dbReference>
<feature type="transmembrane region" description="Helical" evidence="10">
    <location>
        <begin position="196"/>
        <end position="225"/>
    </location>
</feature>